<dbReference type="OrthoDB" id="3269380at2759"/>
<feature type="transmembrane region" description="Helical" evidence="1">
    <location>
        <begin position="35"/>
        <end position="55"/>
    </location>
</feature>
<dbReference type="InParanoid" id="A0A0C3DT73"/>
<accession>A0A0C3DT73</accession>
<name>A0A0C3DT73_9AGAM</name>
<sequence>MDTYPHYTPALEREICSNFACCGRSLSDLHELVDLGYVPVALLTAPIPLLISTLVHLRHQFSVAIEVS</sequence>
<evidence type="ECO:0000313" key="2">
    <source>
        <dbReference type="EMBL" id="KIM59404.1"/>
    </source>
</evidence>
<reference evidence="3" key="2">
    <citation type="submission" date="2015-01" db="EMBL/GenBank/DDBJ databases">
        <title>Evolutionary Origins and Diversification of the Mycorrhizal Mutualists.</title>
        <authorList>
            <consortium name="DOE Joint Genome Institute"/>
            <consortium name="Mycorrhizal Genomics Consortium"/>
            <person name="Kohler A."/>
            <person name="Kuo A."/>
            <person name="Nagy L.G."/>
            <person name="Floudas D."/>
            <person name="Copeland A."/>
            <person name="Barry K.W."/>
            <person name="Cichocki N."/>
            <person name="Veneault-Fourrey C."/>
            <person name="LaButti K."/>
            <person name="Lindquist E.A."/>
            <person name="Lipzen A."/>
            <person name="Lundell T."/>
            <person name="Morin E."/>
            <person name="Murat C."/>
            <person name="Riley R."/>
            <person name="Ohm R."/>
            <person name="Sun H."/>
            <person name="Tunlid A."/>
            <person name="Henrissat B."/>
            <person name="Grigoriev I.V."/>
            <person name="Hibbett D.S."/>
            <person name="Martin F."/>
        </authorList>
    </citation>
    <scope>NUCLEOTIDE SEQUENCE [LARGE SCALE GENOMIC DNA]</scope>
    <source>
        <strain evidence="3">Foug A</strain>
    </source>
</reference>
<protein>
    <submittedName>
        <fullName evidence="2">Uncharacterized protein</fullName>
    </submittedName>
</protein>
<keyword evidence="1" id="KW-0472">Membrane</keyword>
<gene>
    <name evidence="2" type="ORF">SCLCIDRAFT_27362</name>
</gene>
<dbReference type="AlphaFoldDB" id="A0A0C3DT73"/>
<keyword evidence="1" id="KW-0812">Transmembrane</keyword>
<dbReference type="Proteomes" id="UP000053989">
    <property type="component" value="Unassembled WGS sequence"/>
</dbReference>
<keyword evidence="1" id="KW-1133">Transmembrane helix</keyword>
<evidence type="ECO:0000313" key="3">
    <source>
        <dbReference type="Proteomes" id="UP000053989"/>
    </source>
</evidence>
<dbReference type="EMBL" id="KN822074">
    <property type="protein sequence ID" value="KIM59404.1"/>
    <property type="molecule type" value="Genomic_DNA"/>
</dbReference>
<reference evidence="2 3" key="1">
    <citation type="submission" date="2014-04" db="EMBL/GenBank/DDBJ databases">
        <authorList>
            <consortium name="DOE Joint Genome Institute"/>
            <person name="Kuo A."/>
            <person name="Kohler A."/>
            <person name="Nagy L.G."/>
            <person name="Floudas D."/>
            <person name="Copeland A."/>
            <person name="Barry K.W."/>
            <person name="Cichocki N."/>
            <person name="Veneault-Fourrey C."/>
            <person name="LaButti K."/>
            <person name="Lindquist E.A."/>
            <person name="Lipzen A."/>
            <person name="Lundell T."/>
            <person name="Morin E."/>
            <person name="Murat C."/>
            <person name="Sun H."/>
            <person name="Tunlid A."/>
            <person name="Henrissat B."/>
            <person name="Grigoriev I.V."/>
            <person name="Hibbett D.S."/>
            <person name="Martin F."/>
            <person name="Nordberg H.P."/>
            <person name="Cantor M.N."/>
            <person name="Hua S.X."/>
        </authorList>
    </citation>
    <scope>NUCLEOTIDE SEQUENCE [LARGE SCALE GENOMIC DNA]</scope>
    <source>
        <strain evidence="2 3">Foug A</strain>
    </source>
</reference>
<keyword evidence="3" id="KW-1185">Reference proteome</keyword>
<proteinExistence type="predicted"/>
<dbReference type="HOGENOM" id="CLU_2795469_0_0_1"/>
<evidence type="ECO:0000256" key="1">
    <source>
        <dbReference type="SAM" id="Phobius"/>
    </source>
</evidence>
<organism evidence="2 3">
    <name type="scientific">Scleroderma citrinum Foug A</name>
    <dbReference type="NCBI Taxonomy" id="1036808"/>
    <lineage>
        <taxon>Eukaryota</taxon>
        <taxon>Fungi</taxon>
        <taxon>Dikarya</taxon>
        <taxon>Basidiomycota</taxon>
        <taxon>Agaricomycotina</taxon>
        <taxon>Agaricomycetes</taxon>
        <taxon>Agaricomycetidae</taxon>
        <taxon>Boletales</taxon>
        <taxon>Sclerodermatineae</taxon>
        <taxon>Sclerodermataceae</taxon>
        <taxon>Scleroderma</taxon>
    </lineage>
</organism>